<protein>
    <submittedName>
        <fullName evidence="1">Putative Cyclin, Cyclin-related protein</fullName>
    </submittedName>
</protein>
<dbReference type="EMBL" id="JH993997">
    <property type="protein sequence ID" value="ELQ75041.1"/>
    <property type="molecule type" value="Genomic_DNA"/>
</dbReference>
<dbReference type="SUPFAM" id="SSF47954">
    <property type="entry name" value="Cyclin-like"/>
    <property type="match status" value="2"/>
</dbReference>
<dbReference type="OMA" id="EMDISEM"/>
<sequence length="304" mass="35402">MSSDHWCYHSPQKMLHYSITSEYYRTKLLASPDDIHDFMKLSRAMALKRSTFIMSVNLFYRMLITRPDLKSDTLKCSVILLSCKIMENFRGISFITEAAKNYLKSVPGRKEIIHTELIISETLNFDYKYIDYYSYCESKVLSITRDKSLLICTFSFLTDCSFLPLLAFFKRRNVALACIFLALKVLKPGAFKSKKNVETDCSNQEIAAVITTGMKISIDSNDRDSTPAVQNLAIESQKRRKLFYRKLKKTYGNNEKSARKYFPYLKVEQEFLRDLESAFEGLKYSAIEIHFICNELLDLYIEML</sequence>
<evidence type="ECO:0000313" key="2">
    <source>
        <dbReference type="Proteomes" id="UP000011185"/>
    </source>
</evidence>
<dbReference type="Proteomes" id="UP000011185">
    <property type="component" value="Unassembled WGS sequence"/>
</dbReference>
<name>L7JVG7_TRAHO</name>
<dbReference type="Gene3D" id="1.10.472.10">
    <property type="entry name" value="Cyclin-like"/>
    <property type="match status" value="2"/>
</dbReference>
<dbReference type="InParanoid" id="L7JVG7"/>
<dbReference type="VEuPathDB" id="MicrosporidiaDB:THOM_2021"/>
<gene>
    <name evidence="1" type="ORF">THOM_2021</name>
</gene>
<dbReference type="InterPro" id="IPR036915">
    <property type="entry name" value="Cyclin-like_sf"/>
</dbReference>
<organism evidence="1 2">
    <name type="scientific">Trachipleistophora hominis</name>
    <name type="common">Microsporidian parasite</name>
    <dbReference type="NCBI Taxonomy" id="72359"/>
    <lineage>
        <taxon>Eukaryota</taxon>
        <taxon>Fungi</taxon>
        <taxon>Fungi incertae sedis</taxon>
        <taxon>Microsporidia</taxon>
        <taxon>Pleistophoridae</taxon>
        <taxon>Trachipleistophora</taxon>
    </lineage>
</organism>
<reference evidence="1 2" key="1">
    <citation type="journal article" date="2012" name="PLoS Pathog.">
        <title>The genome of the obligate intracellular parasite Trachipleistophora hominis: new insights into microsporidian genome dynamics and reductive evolution.</title>
        <authorList>
            <person name="Heinz E."/>
            <person name="Williams T.A."/>
            <person name="Nakjang S."/>
            <person name="Noel C.J."/>
            <person name="Swan D.C."/>
            <person name="Goldberg A.V."/>
            <person name="Harris S.R."/>
            <person name="Weinmaier T."/>
            <person name="Markert S."/>
            <person name="Becher D."/>
            <person name="Bernhardt J."/>
            <person name="Dagan T."/>
            <person name="Hacker C."/>
            <person name="Lucocq J.M."/>
            <person name="Schweder T."/>
            <person name="Rattei T."/>
            <person name="Hall N."/>
            <person name="Hirt R.P."/>
            <person name="Embley T.M."/>
        </authorList>
    </citation>
    <scope>NUCLEOTIDE SEQUENCE [LARGE SCALE GENOMIC DNA]</scope>
</reference>
<evidence type="ECO:0000313" key="1">
    <source>
        <dbReference type="EMBL" id="ELQ75041.1"/>
    </source>
</evidence>
<keyword evidence="2" id="KW-1185">Reference proteome</keyword>
<dbReference type="HOGENOM" id="CLU_963773_0_0_1"/>
<dbReference type="STRING" id="72359.L7JVG7"/>
<proteinExistence type="predicted"/>
<dbReference type="AlphaFoldDB" id="L7JVG7"/>
<dbReference type="OrthoDB" id="10390287at2759"/>
<accession>L7JVG7</accession>